<evidence type="ECO:0000313" key="3">
    <source>
        <dbReference type="Proteomes" id="UP000193411"/>
    </source>
</evidence>
<reference evidence="2 3" key="1">
    <citation type="submission" date="2016-07" db="EMBL/GenBank/DDBJ databases">
        <title>Pervasive Adenine N6-methylation of Active Genes in Fungi.</title>
        <authorList>
            <consortium name="DOE Joint Genome Institute"/>
            <person name="Mondo S.J."/>
            <person name="Dannebaum R.O."/>
            <person name="Kuo R.C."/>
            <person name="Labutti K."/>
            <person name="Haridas S."/>
            <person name="Kuo A."/>
            <person name="Salamov A."/>
            <person name="Ahrendt S.R."/>
            <person name="Lipzen A."/>
            <person name="Sullivan W."/>
            <person name="Andreopoulos W.B."/>
            <person name="Clum A."/>
            <person name="Lindquist E."/>
            <person name="Daum C."/>
            <person name="Ramamoorthy G.K."/>
            <person name="Gryganskyi A."/>
            <person name="Culley D."/>
            <person name="Magnuson J.K."/>
            <person name="James T.Y."/>
            <person name="O'Malley M.A."/>
            <person name="Stajich J.E."/>
            <person name="Spatafora J.W."/>
            <person name="Visel A."/>
            <person name="Grigoriev I.V."/>
        </authorList>
    </citation>
    <scope>NUCLEOTIDE SEQUENCE [LARGE SCALE GENOMIC DNA]</scope>
    <source>
        <strain evidence="2 3">PL171</strain>
    </source>
</reference>
<accession>A0A1Y2HDJ8</accession>
<proteinExistence type="predicted"/>
<name>A0A1Y2HDJ8_9FUNG</name>
<feature type="compositionally biased region" description="Low complexity" evidence="1">
    <location>
        <begin position="104"/>
        <end position="118"/>
    </location>
</feature>
<sequence length="247" mass="26112">MISTSTSSLSSSRRSPLKLTSMLLVTFSVFALFSSSGTLFGSSSTNGVMLATASPVAHPAPVVVDQALQLHARNAPKAPIQGGNAANRNQAPRQGGVNPDNAKNRNQGAAKGNAKNARTGGIVDKARKLVGGRKQQDGNNRNDNRRSNNNNTLGNGNAARLIRIEQKIDNLTRLVQVQLGNGGRRNQNNGNRNGGRQLRGQRGNDNGRNNNAGRRQHSQTVTRQATAIQTATPTSTQALVQAPTQVA</sequence>
<dbReference type="Proteomes" id="UP000193411">
    <property type="component" value="Unassembled WGS sequence"/>
</dbReference>
<feature type="region of interest" description="Disordered" evidence="1">
    <location>
        <begin position="179"/>
        <end position="221"/>
    </location>
</feature>
<evidence type="ECO:0000256" key="1">
    <source>
        <dbReference type="SAM" id="MobiDB-lite"/>
    </source>
</evidence>
<comment type="caution">
    <text evidence="2">The sequence shown here is derived from an EMBL/GenBank/DDBJ whole genome shotgun (WGS) entry which is preliminary data.</text>
</comment>
<feature type="compositionally biased region" description="Basic and acidic residues" evidence="1">
    <location>
        <begin position="134"/>
        <end position="146"/>
    </location>
</feature>
<gene>
    <name evidence="2" type="ORF">BCR44DRAFT_409910</name>
</gene>
<feature type="compositionally biased region" description="Low complexity" evidence="1">
    <location>
        <begin position="184"/>
        <end position="213"/>
    </location>
</feature>
<keyword evidence="3" id="KW-1185">Reference proteome</keyword>
<feature type="region of interest" description="Disordered" evidence="1">
    <location>
        <begin position="77"/>
        <end position="155"/>
    </location>
</feature>
<evidence type="ECO:0000313" key="2">
    <source>
        <dbReference type="EMBL" id="ORZ32660.1"/>
    </source>
</evidence>
<dbReference type="AlphaFoldDB" id="A0A1Y2HDJ8"/>
<dbReference type="EMBL" id="MCFL01000043">
    <property type="protein sequence ID" value="ORZ32660.1"/>
    <property type="molecule type" value="Genomic_DNA"/>
</dbReference>
<organism evidence="2 3">
    <name type="scientific">Catenaria anguillulae PL171</name>
    <dbReference type="NCBI Taxonomy" id="765915"/>
    <lineage>
        <taxon>Eukaryota</taxon>
        <taxon>Fungi</taxon>
        <taxon>Fungi incertae sedis</taxon>
        <taxon>Blastocladiomycota</taxon>
        <taxon>Blastocladiomycetes</taxon>
        <taxon>Blastocladiales</taxon>
        <taxon>Catenariaceae</taxon>
        <taxon>Catenaria</taxon>
    </lineage>
</organism>
<protein>
    <submittedName>
        <fullName evidence="2">Uncharacterized protein</fullName>
    </submittedName>
</protein>